<protein>
    <submittedName>
        <fullName evidence="2">CopG-like domain-containing protein DNA-binding</fullName>
    </submittedName>
</protein>
<dbReference type="Pfam" id="PF01402">
    <property type="entry name" value="RHH_1"/>
    <property type="match status" value="1"/>
</dbReference>
<dbReference type="InterPro" id="IPR013321">
    <property type="entry name" value="Arc_rbn_hlx_hlx"/>
</dbReference>
<keyword evidence="3" id="KW-1185">Reference proteome</keyword>
<evidence type="ECO:0000259" key="1">
    <source>
        <dbReference type="Pfam" id="PF01402"/>
    </source>
</evidence>
<dbReference type="GO" id="GO:0006355">
    <property type="term" value="P:regulation of DNA-templated transcription"/>
    <property type="evidence" value="ECO:0007669"/>
    <property type="project" value="InterPro"/>
</dbReference>
<name>H2CAX3_9LEPT</name>
<dbReference type="AlphaFoldDB" id="H2CAX3"/>
<evidence type="ECO:0000313" key="2">
    <source>
        <dbReference type="EMBL" id="EHQ08568.1"/>
    </source>
</evidence>
<organism evidence="2 3">
    <name type="scientific">Leptonema illini DSM 21528</name>
    <dbReference type="NCBI Taxonomy" id="929563"/>
    <lineage>
        <taxon>Bacteria</taxon>
        <taxon>Pseudomonadati</taxon>
        <taxon>Spirochaetota</taxon>
        <taxon>Spirochaetia</taxon>
        <taxon>Leptospirales</taxon>
        <taxon>Leptospiraceae</taxon>
        <taxon>Leptonema</taxon>
    </lineage>
</organism>
<dbReference type="SUPFAM" id="SSF47598">
    <property type="entry name" value="Ribbon-helix-helix"/>
    <property type="match status" value="1"/>
</dbReference>
<dbReference type="CDD" id="cd22233">
    <property type="entry name" value="RHH_CopAso-like"/>
    <property type="match status" value="1"/>
</dbReference>
<dbReference type="Proteomes" id="UP000005737">
    <property type="component" value="Unassembled WGS sequence"/>
</dbReference>
<dbReference type="InterPro" id="IPR002145">
    <property type="entry name" value="CopG"/>
</dbReference>
<dbReference type="Gene3D" id="1.10.1220.10">
    <property type="entry name" value="Met repressor-like"/>
    <property type="match status" value="1"/>
</dbReference>
<reference evidence="2 3" key="1">
    <citation type="submission" date="2011-10" db="EMBL/GenBank/DDBJ databases">
        <title>The Improved High-Quality Draft genome of Leptonema illini DSM 21528.</title>
        <authorList>
            <consortium name="US DOE Joint Genome Institute (JGI-PGF)"/>
            <person name="Lucas S."/>
            <person name="Copeland A."/>
            <person name="Lapidus A."/>
            <person name="Glavina del Rio T."/>
            <person name="Dalin E."/>
            <person name="Tice H."/>
            <person name="Bruce D."/>
            <person name="Goodwin L."/>
            <person name="Pitluck S."/>
            <person name="Peters L."/>
            <person name="Mikhailova N."/>
            <person name="Held B."/>
            <person name="Kyrpides N."/>
            <person name="Mavromatis K."/>
            <person name="Ivanova N."/>
            <person name="Markowitz V."/>
            <person name="Cheng J.-F."/>
            <person name="Hugenholtz P."/>
            <person name="Woyke T."/>
            <person name="Wu D."/>
            <person name="Gronow S."/>
            <person name="Wellnitz S."/>
            <person name="Brambilla E.-M."/>
            <person name="Klenk H.-P."/>
            <person name="Eisen J.A."/>
        </authorList>
    </citation>
    <scope>NUCLEOTIDE SEQUENCE [LARGE SCALE GENOMIC DNA]</scope>
    <source>
        <strain evidence="2 3">DSM 21528</strain>
    </source>
</reference>
<gene>
    <name evidence="2" type="ORF">Lepil_3916</name>
</gene>
<dbReference type="STRING" id="183.GCA_002009735_01572"/>
<evidence type="ECO:0000313" key="3">
    <source>
        <dbReference type="Proteomes" id="UP000005737"/>
    </source>
</evidence>
<proteinExistence type="predicted"/>
<dbReference type="GO" id="GO:0003677">
    <property type="term" value="F:DNA binding"/>
    <property type="evidence" value="ECO:0007669"/>
    <property type="project" value="UniProtKB-KW"/>
</dbReference>
<keyword evidence="2" id="KW-0238">DNA-binding</keyword>
<dbReference type="EMBL" id="JH597773">
    <property type="protein sequence ID" value="EHQ08568.1"/>
    <property type="molecule type" value="Genomic_DNA"/>
</dbReference>
<sequence>MISLRIPEEMEKRLRSMARLEGKSRSEIIKQSIAEYLTRREGALTPYELGKDLFGAASSDREDLSVNRKQYLKESLQAKHEKRTGTKKSDGTMTWRPVAEIVFFISSMP</sequence>
<accession>H2CAX3</accession>
<dbReference type="HOGENOM" id="CLU_173961_0_0_12"/>
<dbReference type="InterPro" id="IPR010985">
    <property type="entry name" value="Ribbon_hlx_hlx"/>
</dbReference>
<feature type="domain" description="Ribbon-helix-helix protein CopG" evidence="1">
    <location>
        <begin position="2"/>
        <end position="39"/>
    </location>
</feature>